<proteinExistence type="predicted"/>
<protein>
    <submittedName>
        <fullName evidence="1">Uncharacterized protein</fullName>
    </submittedName>
</protein>
<reference evidence="1 2" key="1">
    <citation type="journal article" date="2020" name="ISME J.">
        <title>Uncovering the hidden diversity of litter-decomposition mechanisms in mushroom-forming fungi.</title>
        <authorList>
            <person name="Floudas D."/>
            <person name="Bentzer J."/>
            <person name="Ahren D."/>
            <person name="Johansson T."/>
            <person name="Persson P."/>
            <person name="Tunlid A."/>
        </authorList>
    </citation>
    <scope>NUCLEOTIDE SEQUENCE [LARGE SCALE GENOMIC DNA]</scope>
    <source>
        <strain evidence="1 2">CBS 175.51</strain>
    </source>
</reference>
<dbReference type="Proteomes" id="UP000541558">
    <property type="component" value="Unassembled WGS sequence"/>
</dbReference>
<dbReference type="AlphaFoldDB" id="A0A8H5BIQ2"/>
<name>A0A8H5BIQ2_9AGAR</name>
<gene>
    <name evidence="1" type="ORF">D9611_008336</name>
</gene>
<dbReference type="EMBL" id="JAACJK010000165">
    <property type="protein sequence ID" value="KAF5323901.1"/>
    <property type="molecule type" value="Genomic_DNA"/>
</dbReference>
<organism evidence="1 2">
    <name type="scientific">Ephemerocybe angulata</name>
    <dbReference type="NCBI Taxonomy" id="980116"/>
    <lineage>
        <taxon>Eukaryota</taxon>
        <taxon>Fungi</taxon>
        <taxon>Dikarya</taxon>
        <taxon>Basidiomycota</taxon>
        <taxon>Agaricomycotina</taxon>
        <taxon>Agaricomycetes</taxon>
        <taxon>Agaricomycetidae</taxon>
        <taxon>Agaricales</taxon>
        <taxon>Agaricineae</taxon>
        <taxon>Psathyrellaceae</taxon>
        <taxon>Ephemerocybe</taxon>
    </lineage>
</organism>
<dbReference type="OrthoDB" id="10593386at2759"/>
<evidence type="ECO:0000313" key="1">
    <source>
        <dbReference type="EMBL" id="KAF5323901.1"/>
    </source>
</evidence>
<sequence length="84" mass="9900">MDDRYVRWDRFQVYGTQNESQWPNGNHASVELVIVPAHHYLPENDISTIHTSVISHEYDMDDPSGQYVTGRLRSSKWHELSRRS</sequence>
<evidence type="ECO:0000313" key="2">
    <source>
        <dbReference type="Proteomes" id="UP000541558"/>
    </source>
</evidence>
<keyword evidence="2" id="KW-1185">Reference proteome</keyword>
<accession>A0A8H5BIQ2</accession>
<comment type="caution">
    <text evidence="1">The sequence shown here is derived from an EMBL/GenBank/DDBJ whole genome shotgun (WGS) entry which is preliminary data.</text>
</comment>